<dbReference type="PROSITE" id="PS50005">
    <property type="entry name" value="TPR"/>
    <property type="match status" value="1"/>
</dbReference>
<protein>
    <submittedName>
        <fullName evidence="2">Oidioi.mRNA.OKI2018_I69.PAR.g10517.t1.cds</fullName>
    </submittedName>
</protein>
<gene>
    <name evidence="2" type="ORF">OKIOD_LOCUS2075</name>
</gene>
<accession>A0ABN7RW84</accession>
<sequence>MSIVDESHLSQRAEETTFYHAENITFSKNFRENLIQASDDLLNRCLNEDAQFLAELGATLSENYHHNGQEESLAKCPTNLRERLRIIQARTNIYNFQCSQVQLCLKESTCNSEEADYLRFLAEYRQLARNLPENWTEQTASEVGIITTQAGFGPLRLKLEQKVLSGNADAFTVYLLGLAYKAVGDLDKAKQTFIKAITLYSYLWGSFN</sequence>
<dbReference type="Proteomes" id="UP001158576">
    <property type="component" value="Chromosome PAR"/>
</dbReference>
<dbReference type="Gene3D" id="1.25.40.10">
    <property type="entry name" value="Tetratricopeptide repeat domain"/>
    <property type="match status" value="1"/>
</dbReference>
<name>A0ABN7RW84_OIKDI</name>
<evidence type="ECO:0000256" key="1">
    <source>
        <dbReference type="PROSITE-ProRule" id="PRU00339"/>
    </source>
</evidence>
<keyword evidence="3" id="KW-1185">Reference proteome</keyword>
<evidence type="ECO:0000313" key="3">
    <source>
        <dbReference type="Proteomes" id="UP001158576"/>
    </source>
</evidence>
<proteinExistence type="predicted"/>
<dbReference type="EMBL" id="OU015568">
    <property type="protein sequence ID" value="CAG5083988.1"/>
    <property type="molecule type" value="Genomic_DNA"/>
</dbReference>
<evidence type="ECO:0000313" key="2">
    <source>
        <dbReference type="EMBL" id="CAG5083988.1"/>
    </source>
</evidence>
<dbReference type="InterPro" id="IPR011990">
    <property type="entry name" value="TPR-like_helical_dom_sf"/>
</dbReference>
<reference evidence="2 3" key="1">
    <citation type="submission" date="2021-04" db="EMBL/GenBank/DDBJ databases">
        <authorList>
            <person name="Bliznina A."/>
        </authorList>
    </citation>
    <scope>NUCLEOTIDE SEQUENCE [LARGE SCALE GENOMIC DNA]</scope>
</reference>
<organism evidence="2 3">
    <name type="scientific">Oikopleura dioica</name>
    <name type="common">Tunicate</name>
    <dbReference type="NCBI Taxonomy" id="34765"/>
    <lineage>
        <taxon>Eukaryota</taxon>
        <taxon>Metazoa</taxon>
        <taxon>Chordata</taxon>
        <taxon>Tunicata</taxon>
        <taxon>Appendicularia</taxon>
        <taxon>Copelata</taxon>
        <taxon>Oikopleuridae</taxon>
        <taxon>Oikopleura</taxon>
    </lineage>
</organism>
<dbReference type="InterPro" id="IPR019734">
    <property type="entry name" value="TPR_rpt"/>
</dbReference>
<feature type="repeat" description="TPR" evidence="1">
    <location>
        <begin position="170"/>
        <end position="203"/>
    </location>
</feature>
<keyword evidence="1" id="KW-0802">TPR repeat</keyword>